<name>A0A7C4ZAE1_9DEIN</name>
<dbReference type="HAMAP" id="MF_02087">
    <property type="entry name" value="PLP_homeostasis"/>
    <property type="match status" value="1"/>
</dbReference>
<reference evidence="6" key="1">
    <citation type="journal article" date="2020" name="mSystems">
        <title>Genome- and Community-Level Interaction Insights into Carbon Utilization and Element Cycling Functions of Hydrothermarchaeota in Hydrothermal Sediment.</title>
        <authorList>
            <person name="Zhou Z."/>
            <person name="Liu Y."/>
            <person name="Xu W."/>
            <person name="Pan J."/>
            <person name="Luo Z.H."/>
            <person name="Li M."/>
        </authorList>
    </citation>
    <scope>NUCLEOTIDE SEQUENCE [LARGE SCALE GENOMIC DNA]</scope>
    <source>
        <strain evidence="6">HyVt-570</strain>
    </source>
</reference>
<dbReference type="InterPro" id="IPR011078">
    <property type="entry name" value="PyrdxlP_homeostasis"/>
</dbReference>
<dbReference type="InterPro" id="IPR029066">
    <property type="entry name" value="PLP-binding_barrel"/>
</dbReference>
<dbReference type="SUPFAM" id="SSF51419">
    <property type="entry name" value="PLP-binding barrel"/>
    <property type="match status" value="1"/>
</dbReference>
<dbReference type="PIRSF" id="PIRSF004848">
    <property type="entry name" value="YBL036c_PLPDEIII"/>
    <property type="match status" value="1"/>
</dbReference>
<dbReference type="AlphaFoldDB" id="A0A7C4ZAE1"/>
<feature type="domain" description="Alanine racemase N-terminal" evidence="5">
    <location>
        <begin position="8"/>
        <end position="211"/>
    </location>
</feature>
<dbReference type="Pfam" id="PF01168">
    <property type="entry name" value="Ala_racemase_N"/>
    <property type="match status" value="1"/>
</dbReference>
<dbReference type="PROSITE" id="PS01211">
    <property type="entry name" value="UPF0001"/>
    <property type="match status" value="1"/>
</dbReference>
<dbReference type="PANTHER" id="PTHR10146">
    <property type="entry name" value="PROLINE SYNTHETASE CO-TRANSCRIBED BACTERIAL HOMOLOG PROTEIN"/>
    <property type="match status" value="1"/>
</dbReference>
<dbReference type="PANTHER" id="PTHR10146:SF14">
    <property type="entry name" value="PYRIDOXAL PHOSPHATE HOMEOSTASIS PROTEIN"/>
    <property type="match status" value="1"/>
</dbReference>
<comment type="caution">
    <text evidence="6">The sequence shown here is derived from an EMBL/GenBank/DDBJ whole genome shotgun (WGS) entry which is preliminary data.</text>
</comment>
<accession>A0A7C4ZAE1</accession>
<dbReference type="EMBL" id="DRPZ01000282">
    <property type="protein sequence ID" value="HGY10616.1"/>
    <property type="molecule type" value="Genomic_DNA"/>
</dbReference>
<protein>
    <recommendedName>
        <fullName evidence="2">Pyridoxal phosphate homeostasis protein</fullName>
        <shortName evidence="2">PLP homeostasis protein</shortName>
    </recommendedName>
</protein>
<dbReference type="Gene3D" id="3.20.20.10">
    <property type="entry name" value="Alanine racemase"/>
    <property type="match status" value="1"/>
</dbReference>
<proteinExistence type="inferred from homology"/>
<evidence type="ECO:0000256" key="4">
    <source>
        <dbReference type="RuleBase" id="RU004514"/>
    </source>
</evidence>
<dbReference type="InterPro" id="IPR001608">
    <property type="entry name" value="Ala_racemase_N"/>
</dbReference>
<evidence type="ECO:0000256" key="2">
    <source>
        <dbReference type="HAMAP-Rule" id="MF_02087"/>
    </source>
</evidence>
<evidence type="ECO:0000256" key="1">
    <source>
        <dbReference type="ARBA" id="ARBA00022898"/>
    </source>
</evidence>
<keyword evidence="1 2" id="KW-0663">Pyridoxal phosphate</keyword>
<gene>
    <name evidence="6" type="ORF">ENK37_11305</name>
</gene>
<sequence>MALPEVLARIEAAARRAGREPAEVRLVAVTKGRSLAEIERHVLRYGDFPLGENRIQEARPKIAAWPERTWHFIGPLQRNKVRYLRPFRLVHSVDSLRLAEALAARAAREGYRPRILLEVNVAREPQKHGFDPSGVEAAVRAVRGLEPLELRGLMTMAPLAEDPEEVRWVFRELAAMARHLGLAELSMGMSGDFEVAVEEGATLVRVGRALFEG</sequence>
<dbReference type="NCBIfam" id="TIGR00044">
    <property type="entry name" value="YggS family pyridoxal phosphate-dependent enzyme"/>
    <property type="match status" value="1"/>
</dbReference>
<evidence type="ECO:0000259" key="5">
    <source>
        <dbReference type="Pfam" id="PF01168"/>
    </source>
</evidence>
<comment type="function">
    <text evidence="2">Pyridoxal 5'-phosphate (PLP)-binding protein, which is involved in PLP homeostasis.</text>
</comment>
<comment type="similarity">
    <text evidence="2 4">Belongs to the pyridoxal phosphate-binding protein YggS/PROSC family.</text>
</comment>
<evidence type="ECO:0000313" key="6">
    <source>
        <dbReference type="EMBL" id="HGY10616.1"/>
    </source>
</evidence>
<dbReference type="CDD" id="cd00635">
    <property type="entry name" value="PLPDE_III_YBL036c_like"/>
    <property type="match status" value="1"/>
</dbReference>
<dbReference type="Proteomes" id="UP000885759">
    <property type="component" value="Unassembled WGS sequence"/>
</dbReference>
<comment type="cofactor">
    <cofactor evidence="3">
        <name>pyridoxal 5'-phosphate</name>
        <dbReference type="ChEBI" id="CHEBI:597326"/>
    </cofactor>
</comment>
<dbReference type="GO" id="GO:0030170">
    <property type="term" value="F:pyridoxal phosphate binding"/>
    <property type="evidence" value="ECO:0007669"/>
    <property type="project" value="UniProtKB-UniRule"/>
</dbReference>
<feature type="modified residue" description="N6-(pyridoxal phosphate)lysine" evidence="2 3">
    <location>
        <position position="31"/>
    </location>
</feature>
<evidence type="ECO:0000256" key="3">
    <source>
        <dbReference type="PIRSR" id="PIRSR004848-1"/>
    </source>
</evidence>
<organism evidence="6">
    <name type="scientific">Oceanithermus profundus</name>
    <dbReference type="NCBI Taxonomy" id="187137"/>
    <lineage>
        <taxon>Bacteria</taxon>
        <taxon>Thermotogati</taxon>
        <taxon>Deinococcota</taxon>
        <taxon>Deinococci</taxon>
        <taxon>Thermales</taxon>
        <taxon>Thermaceae</taxon>
        <taxon>Oceanithermus</taxon>
    </lineage>
</organism>